<keyword evidence="2" id="KW-0472">Membrane</keyword>
<reference evidence="3 4" key="1">
    <citation type="submission" date="2024-10" db="EMBL/GenBank/DDBJ databases">
        <title>The Natural Products Discovery Center: Release of the First 8490 Sequenced Strains for Exploring Actinobacteria Biosynthetic Diversity.</title>
        <authorList>
            <person name="Kalkreuter E."/>
            <person name="Kautsar S.A."/>
            <person name="Yang D."/>
            <person name="Bader C.D."/>
            <person name="Teijaro C.N."/>
            <person name="Fluegel L."/>
            <person name="Davis C.M."/>
            <person name="Simpson J.R."/>
            <person name="Lauterbach L."/>
            <person name="Steele A.D."/>
            <person name="Gui C."/>
            <person name="Meng S."/>
            <person name="Li G."/>
            <person name="Viehrig K."/>
            <person name="Ye F."/>
            <person name="Su P."/>
            <person name="Kiefer A.F."/>
            <person name="Nichols A."/>
            <person name="Cepeda A.J."/>
            <person name="Yan W."/>
            <person name="Fan B."/>
            <person name="Jiang Y."/>
            <person name="Adhikari A."/>
            <person name="Zheng C.-J."/>
            <person name="Schuster L."/>
            <person name="Cowan T.M."/>
            <person name="Smanski M.J."/>
            <person name="Chevrette M.G."/>
            <person name="De Carvalho L.P.S."/>
            <person name="Shen B."/>
        </authorList>
    </citation>
    <scope>NUCLEOTIDE SEQUENCE [LARGE SCALE GENOMIC DNA]</scope>
    <source>
        <strain evidence="3 4">NPDC019626</strain>
    </source>
</reference>
<name>A0ABW7WKE4_9NOCA</name>
<feature type="transmembrane region" description="Helical" evidence="2">
    <location>
        <begin position="73"/>
        <end position="94"/>
    </location>
</feature>
<dbReference type="RefSeq" id="WP_396948034.1">
    <property type="nucleotide sequence ID" value="NZ_JBIRXV010000005.1"/>
</dbReference>
<feature type="region of interest" description="Disordered" evidence="1">
    <location>
        <begin position="1"/>
        <end position="23"/>
    </location>
</feature>
<keyword evidence="2" id="KW-0812">Transmembrane</keyword>
<evidence type="ECO:0000256" key="2">
    <source>
        <dbReference type="SAM" id="Phobius"/>
    </source>
</evidence>
<evidence type="ECO:0000313" key="3">
    <source>
        <dbReference type="EMBL" id="MFI2323459.1"/>
    </source>
</evidence>
<proteinExistence type="predicted"/>
<protein>
    <recommendedName>
        <fullName evidence="5">PH domain-containing protein</fullName>
    </recommendedName>
</protein>
<sequence length="207" mass="23275">MSTDRDAESNSTASPPPGPAAKWPPTRAALRHNWLLRWPLLLSALACGPLAVVMFNEFDHPGVHGWAKLGRAAIQPVALFFVFGTMFGGVFVWINRRRRKALFRHPWTVWPIRYISAGKYEWIDLLGPSGEIVATLILSTWAWDRGKLVDHKTQEVWFAGDPSKYGVVSRPGGGDMRYAYVSRVHKAPRFTFQRQQKDPAGGRHAAD</sequence>
<organism evidence="3 4">
    <name type="scientific">Nocardia beijingensis</name>
    <dbReference type="NCBI Taxonomy" id="95162"/>
    <lineage>
        <taxon>Bacteria</taxon>
        <taxon>Bacillati</taxon>
        <taxon>Actinomycetota</taxon>
        <taxon>Actinomycetes</taxon>
        <taxon>Mycobacteriales</taxon>
        <taxon>Nocardiaceae</taxon>
        <taxon>Nocardia</taxon>
    </lineage>
</organism>
<evidence type="ECO:0000256" key="1">
    <source>
        <dbReference type="SAM" id="MobiDB-lite"/>
    </source>
</evidence>
<evidence type="ECO:0008006" key="5">
    <source>
        <dbReference type="Google" id="ProtNLM"/>
    </source>
</evidence>
<gene>
    <name evidence="3" type="ORF">ACH47G_23500</name>
</gene>
<feature type="transmembrane region" description="Helical" evidence="2">
    <location>
        <begin position="34"/>
        <end position="53"/>
    </location>
</feature>
<accession>A0ABW7WKE4</accession>
<keyword evidence="2" id="KW-1133">Transmembrane helix</keyword>
<dbReference type="EMBL" id="JBIRXV010000005">
    <property type="protein sequence ID" value="MFI2323459.1"/>
    <property type="molecule type" value="Genomic_DNA"/>
</dbReference>
<dbReference type="Proteomes" id="UP001611450">
    <property type="component" value="Unassembled WGS sequence"/>
</dbReference>
<evidence type="ECO:0000313" key="4">
    <source>
        <dbReference type="Proteomes" id="UP001611450"/>
    </source>
</evidence>
<keyword evidence="4" id="KW-1185">Reference proteome</keyword>
<comment type="caution">
    <text evidence="3">The sequence shown here is derived from an EMBL/GenBank/DDBJ whole genome shotgun (WGS) entry which is preliminary data.</text>
</comment>